<dbReference type="EMBL" id="RBXB01000002">
    <property type="protein sequence ID" value="RKS97585.1"/>
    <property type="molecule type" value="Genomic_DNA"/>
</dbReference>
<keyword evidence="1" id="KW-0812">Transmembrane</keyword>
<evidence type="ECO:0000313" key="2">
    <source>
        <dbReference type="EMBL" id="RKS97585.1"/>
    </source>
</evidence>
<evidence type="ECO:0000256" key="1">
    <source>
        <dbReference type="SAM" id="Phobius"/>
    </source>
</evidence>
<comment type="caution">
    <text evidence="2">The sequence shown here is derived from an EMBL/GenBank/DDBJ whole genome shotgun (WGS) entry which is preliminary data.</text>
</comment>
<proteinExistence type="predicted"/>
<dbReference type="AlphaFoldDB" id="A0A495SC70"/>
<protein>
    <submittedName>
        <fullName evidence="2">Uncharacterized protein</fullName>
    </submittedName>
</protein>
<keyword evidence="3" id="KW-1185">Reference proteome</keyword>
<reference evidence="2 3" key="1">
    <citation type="submission" date="2018-10" db="EMBL/GenBank/DDBJ databases">
        <title>Genomic Encyclopedia of Archaeal and Bacterial Type Strains, Phase II (KMG-II): from individual species to whole genera.</title>
        <authorList>
            <person name="Goeker M."/>
        </authorList>
    </citation>
    <scope>NUCLEOTIDE SEQUENCE [LARGE SCALE GENOMIC DNA]</scope>
    <source>
        <strain evidence="2 3">DSM 14219</strain>
    </source>
</reference>
<gene>
    <name evidence="2" type="ORF">BCF58_1718</name>
</gene>
<name>A0A495SC70_9FLAO</name>
<feature type="transmembrane region" description="Helical" evidence="1">
    <location>
        <begin position="17"/>
        <end position="33"/>
    </location>
</feature>
<organism evidence="2 3">
    <name type="scientific">Chryseobacterium defluvii</name>
    <dbReference type="NCBI Taxonomy" id="160396"/>
    <lineage>
        <taxon>Bacteria</taxon>
        <taxon>Pseudomonadati</taxon>
        <taxon>Bacteroidota</taxon>
        <taxon>Flavobacteriia</taxon>
        <taxon>Flavobacteriales</taxon>
        <taxon>Weeksellaceae</taxon>
        <taxon>Chryseobacterium group</taxon>
        <taxon>Chryseobacterium</taxon>
    </lineage>
</organism>
<keyword evidence="1" id="KW-1133">Transmembrane helix</keyword>
<dbReference type="Proteomes" id="UP000272428">
    <property type="component" value="Unassembled WGS sequence"/>
</dbReference>
<sequence>MCRYIYLSTYFHDLREMIILSYHFVYIFISYTVKKNDFIRSNMVIFVIELFGKIIGNPRWNR</sequence>
<keyword evidence="1" id="KW-0472">Membrane</keyword>
<accession>A0A495SC70</accession>
<evidence type="ECO:0000313" key="3">
    <source>
        <dbReference type="Proteomes" id="UP000272428"/>
    </source>
</evidence>